<dbReference type="AlphaFoldDB" id="C8TF60"/>
<protein>
    <submittedName>
        <fullName evidence="1">Uncharacterized protein K0098B12.11</fullName>
    </submittedName>
</protein>
<evidence type="ECO:0000313" key="1">
    <source>
        <dbReference type="EMBL" id="BAI39782.1"/>
    </source>
</evidence>
<organism evidence="1">
    <name type="scientific">Oryza sativa subsp. indica</name>
    <name type="common">Rice</name>
    <dbReference type="NCBI Taxonomy" id="39946"/>
    <lineage>
        <taxon>Eukaryota</taxon>
        <taxon>Viridiplantae</taxon>
        <taxon>Streptophyta</taxon>
        <taxon>Embryophyta</taxon>
        <taxon>Tracheophyta</taxon>
        <taxon>Spermatophyta</taxon>
        <taxon>Magnoliopsida</taxon>
        <taxon>Liliopsida</taxon>
        <taxon>Poales</taxon>
        <taxon>Poaceae</taxon>
        <taxon>BOP clade</taxon>
        <taxon>Oryzoideae</taxon>
        <taxon>Oryzeae</taxon>
        <taxon>Oryzinae</taxon>
        <taxon>Oryza</taxon>
        <taxon>Oryza sativa</taxon>
    </lineage>
</organism>
<gene>
    <name evidence="1" type="primary">K0098B12.11</name>
</gene>
<sequence>MEDADVPQRLLSDANLELVSDFERQAYLMPKDRDYAHTQTIEESRVGGTYRETRNC</sequence>
<name>C8TF60_ORYSI</name>
<proteinExistence type="predicted"/>
<dbReference type="EMBL" id="AP009085">
    <property type="protein sequence ID" value="BAI39782.1"/>
    <property type="molecule type" value="Genomic_DNA"/>
</dbReference>
<accession>C8TF60</accession>
<reference evidence="1" key="1">
    <citation type="journal article" date="2009" name="Plant J.">
        <title>Comparative analysis of complete orthologous centromeres from two subspecies of rice reveals rapid variation of centromere organization and structure.</title>
        <authorList>
            <person name="Wu J."/>
            <person name="Fujisawa M."/>
            <person name="Tian Z."/>
            <person name="Yamagata H."/>
            <person name="Kamiya K."/>
            <person name="Shibata M."/>
            <person name="Hosokawa S."/>
            <person name="Ito Y."/>
            <person name="Hamada M."/>
            <person name="Katagiri S."/>
            <person name="Kurita K."/>
            <person name="Yamamoto M."/>
            <person name="Kikuta A."/>
            <person name="Machita K."/>
            <person name="Karasawa W."/>
            <person name="Kanamori H."/>
            <person name="Namiki N."/>
            <person name="Mizuno H."/>
            <person name="Ma J."/>
            <person name="Sasaki T."/>
            <person name="Matsumoto T."/>
        </authorList>
    </citation>
    <scope>NUCLEOTIDE SEQUENCE</scope>
</reference>